<keyword evidence="3" id="KW-0687">Ribonucleoprotein</keyword>
<dbReference type="NCBIfam" id="TIGR03953">
    <property type="entry name" value="rplD_bact"/>
    <property type="match status" value="1"/>
</dbReference>
<dbReference type="PANTHER" id="PTHR10746">
    <property type="entry name" value="50S RIBOSOMAL PROTEIN L4"/>
    <property type="match status" value="1"/>
</dbReference>
<organism evidence="5">
    <name type="scientific">marine metagenome</name>
    <dbReference type="NCBI Taxonomy" id="408172"/>
    <lineage>
        <taxon>unclassified sequences</taxon>
        <taxon>metagenomes</taxon>
        <taxon>ecological metagenomes</taxon>
    </lineage>
</organism>
<dbReference type="Gene3D" id="3.40.1370.10">
    <property type="match status" value="1"/>
</dbReference>
<dbReference type="HAMAP" id="MF_01328_B">
    <property type="entry name" value="Ribosomal_uL4_B"/>
    <property type="match status" value="1"/>
</dbReference>
<dbReference type="Pfam" id="PF00573">
    <property type="entry name" value="Ribosomal_L4"/>
    <property type="match status" value="1"/>
</dbReference>
<evidence type="ECO:0000256" key="1">
    <source>
        <dbReference type="ARBA" id="ARBA00010528"/>
    </source>
</evidence>
<evidence type="ECO:0000256" key="3">
    <source>
        <dbReference type="ARBA" id="ARBA00023274"/>
    </source>
</evidence>
<evidence type="ECO:0000256" key="2">
    <source>
        <dbReference type="ARBA" id="ARBA00022980"/>
    </source>
</evidence>
<dbReference type="SUPFAM" id="SSF52166">
    <property type="entry name" value="Ribosomal protein L4"/>
    <property type="match status" value="1"/>
</dbReference>
<dbReference type="InterPro" id="IPR023574">
    <property type="entry name" value="Ribosomal_uL4_dom_sf"/>
</dbReference>
<dbReference type="GO" id="GO:0006412">
    <property type="term" value="P:translation"/>
    <property type="evidence" value="ECO:0007669"/>
    <property type="project" value="InterPro"/>
</dbReference>
<sequence>MPTIPVRDRENNPAGEVEVTASVFDRNVKRTLLHEAVVHYQASRRQGTHKTKTRAEVSGGGRKPWRQKGTGRARVGSTRNPIWRKGGVAFGPQPRNYGYRLGSKKQRHALQMALTVKQRDQQIVVVDTLQIKAPKTKEVAKMLAGFGLEGKVLIYDNSANEDLVQAARNIPGVSVSQGFGLSVYELLLHDWLLISREGIERLSEVLQ</sequence>
<gene>
    <name evidence="5" type="ORF">METZ01_LOCUS192893</name>
</gene>
<dbReference type="AlphaFoldDB" id="A0A382DP93"/>
<dbReference type="GO" id="GO:0003735">
    <property type="term" value="F:structural constituent of ribosome"/>
    <property type="evidence" value="ECO:0007669"/>
    <property type="project" value="InterPro"/>
</dbReference>
<evidence type="ECO:0000256" key="4">
    <source>
        <dbReference type="SAM" id="MobiDB-lite"/>
    </source>
</evidence>
<accession>A0A382DP93</accession>
<dbReference type="InterPro" id="IPR013005">
    <property type="entry name" value="Ribosomal_uL4-like"/>
</dbReference>
<name>A0A382DP93_9ZZZZ</name>
<dbReference type="PANTHER" id="PTHR10746:SF6">
    <property type="entry name" value="LARGE RIBOSOMAL SUBUNIT PROTEIN UL4M"/>
    <property type="match status" value="1"/>
</dbReference>
<evidence type="ECO:0008006" key="6">
    <source>
        <dbReference type="Google" id="ProtNLM"/>
    </source>
</evidence>
<proteinExistence type="inferred from homology"/>
<evidence type="ECO:0000313" key="5">
    <source>
        <dbReference type="EMBL" id="SVB40039.1"/>
    </source>
</evidence>
<keyword evidence="2" id="KW-0689">Ribosomal protein</keyword>
<comment type="similarity">
    <text evidence="1">Belongs to the universal ribosomal protein uL4 family.</text>
</comment>
<reference evidence="5" key="1">
    <citation type="submission" date="2018-05" db="EMBL/GenBank/DDBJ databases">
        <authorList>
            <person name="Lanie J.A."/>
            <person name="Ng W.-L."/>
            <person name="Kazmierczak K.M."/>
            <person name="Andrzejewski T.M."/>
            <person name="Davidsen T.M."/>
            <person name="Wayne K.J."/>
            <person name="Tettelin H."/>
            <person name="Glass J.I."/>
            <person name="Rusch D."/>
            <person name="Podicherti R."/>
            <person name="Tsui H.-C.T."/>
            <person name="Winkler M.E."/>
        </authorList>
    </citation>
    <scope>NUCLEOTIDE SEQUENCE</scope>
</reference>
<dbReference type="EMBL" id="UINC01040326">
    <property type="protein sequence ID" value="SVB40039.1"/>
    <property type="molecule type" value="Genomic_DNA"/>
</dbReference>
<dbReference type="GO" id="GO:1990904">
    <property type="term" value="C:ribonucleoprotein complex"/>
    <property type="evidence" value="ECO:0007669"/>
    <property type="project" value="UniProtKB-KW"/>
</dbReference>
<feature type="region of interest" description="Disordered" evidence="4">
    <location>
        <begin position="42"/>
        <end position="78"/>
    </location>
</feature>
<dbReference type="GO" id="GO:0005840">
    <property type="term" value="C:ribosome"/>
    <property type="evidence" value="ECO:0007669"/>
    <property type="project" value="UniProtKB-KW"/>
</dbReference>
<protein>
    <recommendedName>
        <fullName evidence="6">50S ribosomal protein L4</fullName>
    </recommendedName>
</protein>
<dbReference type="InterPro" id="IPR002136">
    <property type="entry name" value="Ribosomal_uL4"/>
</dbReference>